<keyword evidence="5" id="KW-0406">Ion transport</keyword>
<dbReference type="Pfam" id="PF00999">
    <property type="entry name" value="Na_H_Exchanger"/>
    <property type="match status" value="1"/>
</dbReference>
<dbReference type="GO" id="GO:0016020">
    <property type="term" value="C:membrane"/>
    <property type="evidence" value="ECO:0007669"/>
    <property type="project" value="UniProtKB-SubCell"/>
</dbReference>
<feature type="transmembrane region" description="Helical" evidence="7">
    <location>
        <begin position="6"/>
        <end position="25"/>
    </location>
</feature>
<name>A0A2K9LPX3_9GAMM</name>
<organism evidence="9 10">
    <name type="scientific">Ketobacter alkanivorans</name>
    <dbReference type="NCBI Taxonomy" id="1917421"/>
    <lineage>
        <taxon>Bacteria</taxon>
        <taxon>Pseudomonadati</taxon>
        <taxon>Pseudomonadota</taxon>
        <taxon>Gammaproteobacteria</taxon>
        <taxon>Pseudomonadales</taxon>
        <taxon>Ketobacteraceae</taxon>
        <taxon>Ketobacter</taxon>
    </lineage>
</organism>
<evidence type="ECO:0000256" key="3">
    <source>
        <dbReference type="ARBA" id="ARBA00022692"/>
    </source>
</evidence>
<reference evidence="10" key="1">
    <citation type="submission" date="2017-08" db="EMBL/GenBank/DDBJ databases">
        <title>Direct submision.</title>
        <authorList>
            <person name="Kim S.-J."/>
            <person name="Rhee S.-K."/>
        </authorList>
    </citation>
    <scope>NUCLEOTIDE SEQUENCE [LARGE SCALE GENOMIC DNA]</scope>
    <source>
        <strain evidence="10">GI5</strain>
    </source>
</reference>
<dbReference type="OrthoDB" id="9778229at2"/>
<protein>
    <recommendedName>
        <fullName evidence="8">Cation/H+ exchanger transmembrane domain-containing protein</fullName>
    </recommendedName>
</protein>
<feature type="transmembrane region" description="Helical" evidence="7">
    <location>
        <begin position="118"/>
        <end position="138"/>
    </location>
</feature>
<feature type="transmembrane region" description="Helical" evidence="7">
    <location>
        <begin position="224"/>
        <end position="254"/>
    </location>
</feature>
<keyword evidence="4 7" id="KW-1133">Transmembrane helix</keyword>
<feature type="transmembrane region" description="Helical" evidence="7">
    <location>
        <begin position="188"/>
        <end position="212"/>
    </location>
</feature>
<dbReference type="InterPro" id="IPR006153">
    <property type="entry name" value="Cation/H_exchanger_TM"/>
</dbReference>
<feature type="transmembrane region" description="Helical" evidence="7">
    <location>
        <begin position="328"/>
        <end position="351"/>
    </location>
</feature>
<keyword evidence="2" id="KW-0050">Antiport</keyword>
<feature type="transmembrane region" description="Helical" evidence="7">
    <location>
        <begin position="86"/>
        <end position="112"/>
    </location>
</feature>
<evidence type="ECO:0000313" key="10">
    <source>
        <dbReference type="Proteomes" id="UP000235116"/>
    </source>
</evidence>
<dbReference type="PANTHER" id="PTHR43021:SF2">
    <property type="entry name" value="CATION_H+ EXCHANGER DOMAIN-CONTAINING PROTEIN"/>
    <property type="match status" value="1"/>
</dbReference>
<dbReference type="RefSeq" id="WP_101895671.1">
    <property type="nucleotide sequence ID" value="NZ_CP022684.1"/>
</dbReference>
<evidence type="ECO:0000256" key="2">
    <source>
        <dbReference type="ARBA" id="ARBA00022449"/>
    </source>
</evidence>
<feature type="transmembrane region" description="Helical" evidence="7">
    <location>
        <begin position="57"/>
        <end position="74"/>
    </location>
</feature>
<dbReference type="GO" id="GO:1902600">
    <property type="term" value="P:proton transmembrane transport"/>
    <property type="evidence" value="ECO:0007669"/>
    <property type="project" value="InterPro"/>
</dbReference>
<proteinExistence type="predicted"/>
<dbReference type="Gene3D" id="1.20.1530.20">
    <property type="match status" value="1"/>
</dbReference>
<gene>
    <name evidence="9" type="ORF">Kalk_18530</name>
</gene>
<keyword evidence="2" id="KW-0813">Transport</keyword>
<dbReference type="GO" id="GO:0015297">
    <property type="term" value="F:antiporter activity"/>
    <property type="evidence" value="ECO:0007669"/>
    <property type="project" value="UniProtKB-KW"/>
</dbReference>
<evidence type="ECO:0000259" key="8">
    <source>
        <dbReference type="Pfam" id="PF00999"/>
    </source>
</evidence>
<feature type="transmembrane region" description="Helical" evidence="7">
    <location>
        <begin position="150"/>
        <end position="176"/>
    </location>
</feature>
<dbReference type="AlphaFoldDB" id="A0A2K9LPX3"/>
<feature type="transmembrane region" description="Helical" evidence="7">
    <location>
        <begin position="274"/>
        <end position="307"/>
    </location>
</feature>
<dbReference type="KEGG" id="kak:Kalk_18530"/>
<dbReference type="PANTHER" id="PTHR43021">
    <property type="entry name" value="NA(+)/H(+) ANTIPORTER-RELATED"/>
    <property type="match status" value="1"/>
</dbReference>
<feature type="transmembrane region" description="Helical" evidence="7">
    <location>
        <begin position="357"/>
        <end position="381"/>
    </location>
</feature>
<evidence type="ECO:0000256" key="1">
    <source>
        <dbReference type="ARBA" id="ARBA00004141"/>
    </source>
</evidence>
<dbReference type="EMBL" id="CP022684">
    <property type="protein sequence ID" value="AUM14297.1"/>
    <property type="molecule type" value="Genomic_DNA"/>
</dbReference>
<dbReference type="Proteomes" id="UP000235116">
    <property type="component" value="Chromosome"/>
</dbReference>
<keyword evidence="10" id="KW-1185">Reference proteome</keyword>
<evidence type="ECO:0000313" key="9">
    <source>
        <dbReference type="EMBL" id="AUM14297.1"/>
    </source>
</evidence>
<evidence type="ECO:0000256" key="4">
    <source>
        <dbReference type="ARBA" id="ARBA00022989"/>
    </source>
</evidence>
<evidence type="ECO:0000256" key="7">
    <source>
        <dbReference type="SAM" id="Phobius"/>
    </source>
</evidence>
<sequence>MEQISHVLTLFGGLFLISLVVTPIAKILHVPRVTLLILSGVALGPHGAGLLNGVSETWFPLLADITLLIIGYLLGARLTKSYLNKYIGGVLNASLVITLTTVAMVITGLLLAGFSLEVAVLLGSIAAATDPAATLDVLHQRKANSYFSNLLQGIVALDDVLGLLIFSLALAALGLINQNDAPLTPVLTMLWDIGGALLLGGIVGGLLAFLLNKRDPEQSVIVESLGFIFLCGGLSIHLEVSFLLAAMTMGLVVVNTADATADHLHEIEDIEQPFLLLFFVMAGATLNLDAGAAVGVAGLLFIVLRALGRYLGGCLCPSNPELQGHRRWLGVSLLPQAGVAMGMALVGAHAYPQHANILLSVAIAATVIFEVTGPVFINLALDRVDERP</sequence>
<accession>A0A2K9LPX3</accession>
<keyword evidence="3 7" id="KW-0812">Transmembrane</keyword>
<keyword evidence="6 7" id="KW-0472">Membrane</keyword>
<evidence type="ECO:0000256" key="6">
    <source>
        <dbReference type="ARBA" id="ARBA00023136"/>
    </source>
</evidence>
<evidence type="ECO:0000256" key="5">
    <source>
        <dbReference type="ARBA" id="ARBA00023065"/>
    </source>
</evidence>
<dbReference type="InterPro" id="IPR038770">
    <property type="entry name" value="Na+/solute_symporter_sf"/>
</dbReference>
<feature type="domain" description="Cation/H+ exchanger transmembrane" evidence="8">
    <location>
        <begin position="17"/>
        <end position="368"/>
    </location>
</feature>
<comment type="subcellular location">
    <subcellularLocation>
        <location evidence="1">Membrane</location>
        <topology evidence="1">Multi-pass membrane protein</topology>
    </subcellularLocation>
</comment>